<accession>A0A6M5Y461</accession>
<dbReference type="PANTHER" id="PTHR34406:SF1">
    <property type="entry name" value="PROTEIN YCEI"/>
    <property type="match status" value="1"/>
</dbReference>
<keyword evidence="4" id="KW-1185">Reference proteome</keyword>
<organism evidence="3 4">
    <name type="scientific">Spirosoma taeanense</name>
    <dbReference type="NCBI Taxonomy" id="2735870"/>
    <lineage>
        <taxon>Bacteria</taxon>
        <taxon>Pseudomonadati</taxon>
        <taxon>Bacteroidota</taxon>
        <taxon>Cytophagia</taxon>
        <taxon>Cytophagales</taxon>
        <taxon>Cytophagaceae</taxon>
        <taxon>Spirosoma</taxon>
    </lineage>
</organism>
<dbReference type="Proteomes" id="UP000502756">
    <property type="component" value="Chromosome"/>
</dbReference>
<dbReference type="SMART" id="SM00867">
    <property type="entry name" value="YceI"/>
    <property type="match status" value="1"/>
</dbReference>
<feature type="domain" description="Lipid/polyisoprenoid-binding YceI-like" evidence="2">
    <location>
        <begin position="28"/>
        <end position="185"/>
    </location>
</feature>
<gene>
    <name evidence="3" type="ORF">HNV11_01710</name>
</gene>
<dbReference type="PANTHER" id="PTHR34406">
    <property type="entry name" value="PROTEIN YCEI"/>
    <property type="match status" value="1"/>
</dbReference>
<protein>
    <submittedName>
        <fullName evidence="3">YceI family protein</fullName>
    </submittedName>
</protein>
<keyword evidence="1" id="KW-0732">Signal</keyword>
<dbReference type="InterPro" id="IPR007372">
    <property type="entry name" value="Lipid/polyisoprenoid-bd_YceI"/>
</dbReference>
<dbReference type="InterPro" id="IPR036761">
    <property type="entry name" value="TTHA0802/YceI-like_sf"/>
</dbReference>
<dbReference type="AlphaFoldDB" id="A0A6M5Y461"/>
<evidence type="ECO:0000259" key="2">
    <source>
        <dbReference type="SMART" id="SM00867"/>
    </source>
</evidence>
<dbReference type="RefSeq" id="WP_171738019.1">
    <property type="nucleotide sequence ID" value="NZ_CP053435.1"/>
</dbReference>
<dbReference type="SUPFAM" id="SSF101874">
    <property type="entry name" value="YceI-like"/>
    <property type="match status" value="1"/>
</dbReference>
<evidence type="ECO:0000313" key="4">
    <source>
        <dbReference type="Proteomes" id="UP000502756"/>
    </source>
</evidence>
<dbReference type="KEGG" id="stae:HNV11_01710"/>
<sequence>MKKYPLLYGYVVATLLLCAFAAPQAKRKLMADKTQSTVVYSAKHPLHQWEGISRDVNCAVLYNDETKQPESVAVSVKVASFDSDNNNRDSHALEVLDGLKYPNVTFVSSDVKAGDNGALTARGNLTFHGVTKPVTLQAVRKEAGGKMILTGEFPINISDYNVERPSLMGLKIEDQMTLRFKAVFTI</sequence>
<dbReference type="Gene3D" id="2.40.128.110">
    <property type="entry name" value="Lipid/polyisoprenoid-binding, YceI-like"/>
    <property type="match status" value="1"/>
</dbReference>
<proteinExistence type="predicted"/>
<reference evidence="3 4" key="1">
    <citation type="submission" date="2020-05" db="EMBL/GenBank/DDBJ databases">
        <title>Genome sequencing of Spirosoma sp. TS118.</title>
        <authorList>
            <person name="Lee J.-H."/>
            <person name="Jeong S."/>
            <person name="Zhao L."/>
            <person name="Jung J.-H."/>
            <person name="Kim M.-K."/>
            <person name="Lim S."/>
        </authorList>
    </citation>
    <scope>NUCLEOTIDE SEQUENCE [LARGE SCALE GENOMIC DNA]</scope>
    <source>
        <strain evidence="3 4">TS118</strain>
    </source>
</reference>
<feature type="signal peptide" evidence="1">
    <location>
        <begin position="1"/>
        <end position="21"/>
    </location>
</feature>
<dbReference type="EMBL" id="CP053435">
    <property type="protein sequence ID" value="QJW88186.1"/>
    <property type="molecule type" value="Genomic_DNA"/>
</dbReference>
<evidence type="ECO:0000313" key="3">
    <source>
        <dbReference type="EMBL" id="QJW88186.1"/>
    </source>
</evidence>
<evidence type="ECO:0000256" key="1">
    <source>
        <dbReference type="SAM" id="SignalP"/>
    </source>
</evidence>
<feature type="chain" id="PRO_5026807393" evidence="1">
    <location>
        <begin position="22"/>
        <end position="186"/>
    </location>
</feature>
<dbReference type="Pfam" id="PF04264">
    <property type="entry name" value="YceI"/>
    <property type="match status" value="1"/>
</dbReference>
<name>A0A6M5Y461_9BACT</name>